<evidence type="ECO:0000256" key="2">
    <source>
        <dbReference type="SAM" id="SignalP"/>
    </source>
</evidence>
<protein>
    <recommendedName>
        <fullName evidence="5">PEP-CTERM sorting domain-containing protein</fullName>
    </recommendedName>
</protein>
<accession>A0A177NSY7</accession>
<feature type="signal peptide" evidence="2">
    <location>
        <begin position="1"/>
        <end position="24"/>
    </location>
</feature>
<evidence type="ECO:0000313" key="3">
    <source>
        <dbReference type="EMBL" id="OAI20180.1"/>
    </source>
</evidence>
<keyword evidence="2" id="KW-0732">Signal</keyword>
<feature type="transmembrane region" description="Helical" evidence="1">
    <location>
        <begin position="189"/>
        <end position="210"/>
    </location>
</feature>
<dbReference type="RefSeq" id="WP_066978246.1">
    <property type="nucleotide sequence ID" value="NZ_LUUI01000053.1"/>
</dbReference>
<reference evidence="3 4" key="1">
    <citation type="submission" date="2016-03" db="EMBL/GenBank/DDBJ databases">
        <authorList>
            <person name="Ploux O."/>
        </authorList>
    </citation>
    <scope>NUCLEOTIDE SEQUENCE [LARGE SCALE GENOMIC DNA]</scope>
    <source>
        <strain evidence="3 4">R-45370</strain>
    </source>
</reference>
<feature type="chain" id="PRO_5008069501" description="PEP-CTERM sorting domain-containing protein" evidence="2">
    <location>
        <begin position="25"/>
        <end position="218"/>
    </location>
</feature>
<dbReference type="Proteomes" id="UP000078476">
    <property type="component" value="Unassembled WGS sequence"/>
</dbReference>
<organism evidence="3 4">
    <name type="scientific">Methylomonas lenta</name>
    <dbReference type="NCBI Taxonomy" id="980561"/>
    <lineage>
        <taxon>Bacteria</taxon>
        <taxon>Pseudomonadati</taxon>
        <taxon>Pseudomonadota</taxon>
        <taxon>Gammaproteobacteria</taxon>
        <taxon>Methylococcales</taxon>
        <taxon>Methylococcaceae</taxon>
        <taxon>Methylomonas</taxon>
    </lineage>
</organism>
<keyword evidence="1" id="KW-0472">Membrane</keyword>
<gene>
    <name evidence="3" type="ORF">A1359_21360</name>
</gene>
<dbReference type="AlphaFoldDB" id="A0A177NSY7"/>
<keyword evidence="4" id="KW-1185">Reference proteome</keyword>
<evidence type="ECO:0000313" key="4">
    <source>
        <dbReference type="Proteomes" id="UP000078476"/>
    </source>
</evidence>
<proteinExistence type="predicted"/>
<dbReference type="STRING" id="980561.A1359_21360"/>
<name>A0A177NSY7_9GAMM</name>
<sequence length="218" mass="23173">MFKKRLLLSTVAILAILLSNFAFAASIVNGNFNTDLTGWDVLTNGGSVQWDAGSAMLSTGSGDAPYSSVLVQGDDGNFSFNNPLLLGPGDDFLKFDASFLSLGADAQETGAGLFADNLQLWLYDANNLGDVLLAEIDALTNATSFSISLASYIGHSVAFSFELNDENDGLDSKVALDNIRLEQASINTVPLPSTLLLVIIGWFGLVRNVVRADQKVQS</sequence>
<evidence type="ECO:0000256" key="1">
    <source>
        <dbReference type="SAM" id="Phobius"/>
    </source>
</evidence>
<evidence type="ECO:0008006" key="5">
    <source>
        <dbReference type="Google" id="ProtNLM"/>
    </source>
</evidence>
<keyword evidence="1" id="KW-0812">Transmembrane</keyword>
<dbReference type="OrthoDB" id="5574305at2"/>
<keyword evidence="1" id="KW-1133">Transmembrane helix</keyword>
<comment type="caution">
    <text evidence="3">The sequence shown here is derived from an EMBL/GenBank/DDBJ whole genome shotgun (WGS) entry which is preliminary data.</text>
</comment>
<dbReference type="EMBL" id="LUUI01000053">
    <property type="protein sequence ID" value="OAI20180.1"/>
    <property type="molecule type" value="Genomic_DNA"/>
</dbReference>